<comment type="subunit">
    <text evidence="2">Homodimer.</text>
</comment>
<dbReference type="CDD" id="cd01087">
    <property type="entry name" value="Prolidase"/>
    <property type="match status" value="1"/>
</dbReference>
<dbReference type="PANTHER" id="PTHR48480">
    <property type="match status" value="1"/>
</dbReference>
<dbReference type="Gramene" id="ABO98630">
    <property type="protein sequence ID" value="ABO98630"/>
    <property type="gene ID" value="OSTLU_26550"/>
</dbReference>
<dbReference type="RefSeq" id="XP_001420337.1">
    <property type="nucleotide sequence ID" value="XM_001420300.1"/>
</dbReference>
<evidence type="ECO:0000256" key="4">
    <source>
        <dbReference type="ARBA" id="ARBA00022723"/>
    </source>
</evidence>
<organism evidence="17 18">
    <name type="scientific">Ostreococcus lucimarinus (strain CCE9901)</name>
    <dbReference type="NCBI Taxonomy" id="436017"/>
    <lineage>
        <taxon>Eukaryota</taxon>
        <taxon>Viridiplantae</taxon>
        <taxon>Chlorophyta</taxon>
        <taxon>Mamiellophyceae</taxon>
        <taxon>Mamiellales</taxon>
        <taxon>Bathycoccaceae</taxon>
        <taxon>Ostreococcus</taxon>
    </lineage>
</organism>
<evidence type="ECO:0000256" key="14">
    <source>
        <dbReference type="ARBA" id="ARBA00044351"/>
    </source>
</evidence>
<dbReference type="OMA" id="DAHALFF"/>
<evidence type="ECO:0000256" key="5">
    <source>
        <dbReference type="ARBA" id="ARBA00022801"/>
    </source>
</evidence>
<reference evidence="17 18" key="1">
    <citation type="journal article" date="2007" name="Proc. Natl. Acad. Sci. U.S.A.">
        <title>The tiny eukaryote Ostreococcus provides genomic insights into the paradox of plankton speciation.</title>
        <authorList>
            <person name="Palenik B."/>
            <person name="Grimwood J."/>
            <person name="Aerts A."/>
            <person name="Rouze P."/>
            <person name="Salamov A."/>
            <person name="Putnam N."/>
            <person name="Dupont C."/>
            <person name="Jorgensen R."/>
            <person name="Derelle E."/>
            <person name="Rombauts S."/>
            <person name="Zhou K."/>
            <person name="Otillar R."/>
            <person name="Merchant S.S."/>
            <person name="Podell S."/>
            <person name="Gaasterland T."/>
            <person name="Napoli C."/>
            <person name="Gendler K."/>
            <person name="Manuell A."/>
            <person name="Tai V."/>
            <person name="Vallon O."/>
            <person name="Piganeau G."/>
            <person name="Jancek S."/>
            <person name="Heijde M."/>
            <person name="Jabbari K."/>
            <person name="Bowler C."/>
            <person name="Lohr M."/>
            <person name="Robbens S."/>
            <person name="Werner G."/>
            <person name="Dubchak I."/>
            <person name="Pazour G.J."/>
            <person name="Ren Q."/>
            <person name="Paulsen I."/>
            <person name="Delwiche C."/>
            <person name="Schmutz J."/>
            <person name="Rokhsar D."/>
            <person name="Van de Peer Y."/>
            <person name="Moreau H."/>
            <person name="Grigoriev I.V."/>
        </authorList>
    </citation>
    <scope>NUCLEOTIDE SEQUENCE [LARGE SCALE GENOMIC DNA]</scope>
    <source>
        <strain evidence="17 18">CCE9901</strain>
    </source>
</reference>
<dbReference type="eggNOG" id="KOG2737">
    <property type="taxonomic scope" value="Eukaryota"/>
</dbReference>
<dbReference type="GO" id="GO:0030145">
    <property type="term" value="F:manganese ion binding"/>
    <property type="evidence" value="ECO:0007669"/>
    <property type="project" value="InterPro"/>
</dbReference>
<evidence type="ECO:0000256" key="2">
    <source>
        <dbReference type="ARBA" id="ARBA00011738"/>
    </source>
</evidence>
<gene>
    <name evidence="17" type="ORF">OSTLU_26550</name>
</gene>
<dbReference type="Gene3D" id="3.40.350.10">
    <property type="entry name" value="Creatinase/prolidase N-terminal domain"/>
    <property type="match status" value="1"/>
</dbReference>
<evidence type="ECO:0000313" key="18">
    <source>
        <dbReference type="Proteomes" id="UP000001568"/>
    </source>
</evidence>
<dbReference type="EC" id="3.4.13.9" evidence="10"/>
<name>A4S4W3_OSTLU</name>
<dbReference type="InterPro" id="IPR036005">
    <property type="entry name" value="Creatinase/aminopeptidase-like"/>
</dbReference>
<evidence type="ECO:0000256" key="11">
    <source>
        <dbReference type="ARBA" id="ARBA00044141"/>
    </source>
</evidence>
<dbReference type="GO" id="GO:0070006">
    <property type="term" value="F:metalloaminopeptidase activity"/>
    <property type="evidence" value="ECO:0007669"/>
    <property type="project" value="InterPro"/>
</dbReference>
<dbReference type="EMBL" id="CP000591">
    <property type="protein sequence ID" value="ABO98630.1"/>
    <property type="molecule type" value="Genomic_DNA"/>
</dbReference>
<evidence type="ECO:0000256" key="8">
    <source>
        <dbReference type="ARBA" id="ARBA00023211"/>
    </source>
</evidence>
<dbReference type="GO" id="GO:0102009">
    <property type="term" value="F:proline dipeptidase activity"/>
    <property type="evidence" value="ECO:0007669"/>
    <property type="project" value="UniProtKB-EC"/>
</dbReference>
<keyword evidence="18" id="KW-1185">Reference proteome</keyword>
<evidence type="ECO:0000256" key="13">
    <source>
        <dbReference type="ARBA" id="ARBA00044284"/>
    </source>
</evidence>
<evidence type="ECO:0000256" key="7">
    <source>
        <dbReference type="ARBA" id="ARBA00023049"/>
    </source>
</evidence>
<comment type="catalytic activity">
    <reaction evidence="15">
        <text>Xaa-L-Pro dipeptide + H2O = an L-alpha-amino acid + L-proline</text>
        <dbReference type="Rhea" id="RHEA:76407"/>
        <dbReference type="ChEBI" id="CHEBI:15377"/>
        <dbReference type="ChEBI" id="CHEBI:59869"/>
        <dbReference type="ChEBI" id="CHEBI:60039"/>
        <dbReference type="ChEBI" id="CHEBI:195196"/>
        <dbReference type="EC" id="3.4.13.9"/>
    </reaction>
</comment>
<proteinExistence type="inferred from homology"/>
<dbReference type="Proteomes" id="UP000001568">
    <property type="component" value="Chromosome 11"/>
</dbReference>
<dbReference type="STRING" id="436017.A4S4W3"/>
<dbReference type="HOGENOM" id="CLU_017266_1_2_1"/>
<evidence type="ECO:0000256" key="3">
    <source>
        <dbReference type="ARBA" id="ARBA00022670"/>
    </source>
</evidence>
<evidence type="ECO:0000256" key="15">
    <source>
        <dbReference type="ARBA" id="ARBA00048994"/>
    </source>
</evidence>
<evidence type="ECO:0000313" key="17">
    <source>
        <dbReference type="EMBL" id="ABO98630.1"/>
    </source>
</evidence>
<protein>
    <recommendedName>
        <fullName evidence="11">Xaa-Pro dipeptidase</fullName>
        <ecNumber evidence="10">3.4.13.9</ecNumber>
    </recommendedName>
    <alternativeName>
        <fullName evidence="14">Imidodipeptidase</fullName>
    </alternativeName>
    <alternativeName>
        <fullName evidence="12">Peptidase D</fullName>
    </alternativeName>
    <alternativeName>
        <fullName evidence="13">Proline dipeptidase</fullName>
    </alternativeName>
</protein>
<evidence type="ECO:0000256" key="10">
    <source>
        <dbReference type="ARBA" id="ARBA00044051"/>
    </source>
</evidence>
<dbReference type="PANTHER" id="PTHR48480:SF2">
    <property type="entry name" value="PEPTIDASE D"/>
    <property type="match status" value="1"/>
</dbReference>
<evidence type="ECO:0000256" key="9">
    <source>
        <dbReference type="ARBA" id="ARBA00043990"/>
    </source>
</evidence>
<feature type="domain" description="Aminopeptidase P N-terminal" evidence="16">
    <location>
        <begin position="19"/>
        <end position="153"/>
    </location>
</feature>
<sequence>MRAESARATFERGQDTLRVSYELHRENRARAVEAMRARGDGDGVVAMTGGRQTRRYSTDNEPLFRQESYFHWMFGVLEGDCHGALDARTGKSTLFVPRLPQEYAIWMGAIETRESFAERYLVDEVMYADEFEGYLKALDTKIYVLKGVNSDSGDVTDGLGAELEAALGATKIDATDALFNVITELRTVKTAREQEVLKYASKISSMAHVEVIRSLKPGMMEYQLESLFKHTCYSRGGMRNESYTSICAAGKNGATLHYGHAGAPNSAQIKEGDLVLMDMGAEYHCYAADITTTVPAGGKFTPDAKIIYEGVLAAHQAVLKALKPGCAWLDLQRLAETHILRALVDGGFLVGDIDEMMAKRVSATFMPHGLGHHLGVDTHDVGGYGLPGTPARSTEPGLKNCRTASLMKEGNVMTIEPGCYFIDVLLDRALADGSDIKQYFVADRVNACRSMGGVRLEDNVVVTADGCQSWTSVPRTVAEVEAVMAGASWP</sequence>
<dbReference type="FunFam" id="3.90.230.10:FF:000002">
    <property type="entry name" value="Xaa-Pro aminopeptidase 3"/>
    <property type="match status" value="1"/>
</dbReference>
<keyword evidence="3" id="KW-0645">Protease</keyword>
<keyword evidence="4" id="KW-0479">Metal-binding</keyword>
<accession>A4S4W3</accession>
<dbReference type="InterPro" id="IPR029149">
    <property type="entry name" value="Creatin/AminoP/Spt16_N"/>
</dbReference>
<dbReference type="Pfam" id="PF00557">
    <property type="entry name" value="Peptidase_M24"/>
    <property type="match status" value="1"/>
</dbReference>
<dbReference type="InterPro" id="IPR000994">
    <property type="entry name" value="Pept_M24"/>
</dbReference>
<dbReference type="AlphaFoldDB" id="A4S4W3"/>
<keyword evidence="7" id="KW-0482">Metalloprotease</keyword>
<dbReference type="OrthoDB" id="10261878at2759"/>
<dbReference type="InterPro" id="IPR052433">
    <property type="entry name" value="X-Pro_dipept-like"/>
</dbReference>
<evidence type="ECO:0000256" key="6">
    <source>
        <dbReference type="ARBA" id="ARBA00022997"/>
    </source>
</evidence>
<comment type="cofactor">
    <cofactor evidence="1">
        <name>Mn(2+)</name>
        <dbReference type="ChEBI" id="CHEBI:29035"/>
    </cofactor>
</comment>
<dbReference type="Pfam" id="PF05195">
    <property type="entry name" value="AMP_N"/>
    <property type="match status" value="1"/>
</dbReference>
<comment type="similarity">
    <text evidence="9">Belongs to the peptidase M24B family. Eukaryotic-type prolidase subfamily.</text>
</comment>
<keyword evidence="8" id="KW-0464">Manganese</keyword>
<dbReference type="GO" id="GO:0006508">
    <property type="term" value="P:proteolysis"/>
    <property type="evidence" value="ECO:0007669"/>
    <property type="project" value="UniProtKB-KW"/>
</dbReference>
<dbReference type="InterPro" id="IPR007865">
    <property type="entry name" value="Aminopep_P_N"/>
</dbReference>
<dbReference type="Gene3D" id="3.90.230.10">
    <property type="entry name" value="Creatinase/methionine aminopeptidase superfamily"/>
    <property type="match status" value="1"/>
</dbReference>
<dbReference type="GeneID" id="5004393"/>
<evidence type="ECO:0000259" key="16">
    <source>
        <dbReference type="SMART" id="SM01011"/>
    </source>
</evidence>
<dbReference type="KEGG" id="olu:OSTLU_26550"/>
<dbReference type="SUPFAM" id="SSF53092">
    <property type="entry name" value="Creatinase/prolidase N-terminal domain"/>
    <property type="match status" value="1"/>
</dbReference>
<evidence type="ECO:0000256" key="1">
    <source>
        <dbReference type="ARBA" id="ARBA00001936"/>
    </source>
</evidence>
<keyword evidence="5" id="KW-0378">Hydrolase</keyword>
<evidence type="ECO:0000256" key="12">
    <source>
        <dbReference type="ARBA" id="ARBA00044252"/>
    </source>
</evidence>
<dbReference type="MEROPS" id="M24.007"/>
<keyword evidence="6" id="KW-0224">Dipeptidase</keyword>
<dbReference type="SMART" id="SM01011">
    <property type="entry name" value="AMP_N"/>
    <property type="match status" value="1"/>
</dbReference>
<dbReference type="SUPFAM" id="SSF55920">
    <property type="entry name" value="Creatinase/aminopeptidase"/>
    <property type="match status" value="1"/>
</dbReference>